<sequence length="112" mass="12767">MIDVETRAISRQRRRSFDTGTQPRTSLPLRRRATSMESPRVWCPKKRNRKPAVAELSEENLDDEGRVSEVSVLAVKGDAMSMSPSWSQYNAMGGLERLRAWIASVNEHCFTK</sequence>
<evidence type="ECO:0000313" key="2">
    <source>
        <dbReference type="EMBL" id="CAG6487095.1"/>
    </source>
</evidence>
<accession>A0A8D8FXU8</accession>
<feature type="region of interest" description="Disordered" evidence="1">
    <location>
        <begin position="1"/>
        <end position="39"/>
    </location>
</feature>
<proteinExistence type="predicted"/>
<name>A0A8D8FXU8_CULPI</name>
<dbReference type="AlphaFoldDB" id="A0A8D8FXU8"/>
<organism evidence="2">
    <name type="scientific">Culex pipiens</name>
    <name type="common">House mosquito</name>
    <dbReference type="NCBI Taxonomy" id="7175"/>
    <lineage>
        <taxon>Eukaryota</taxon>
        <taxon>Metazoa</taxon>
        <taxon>Ecdysozoa</taxon>
        <taxon>Arthropoda</taxon>
        <taxon>Hexapoda</taxon>
        <taxon>Insecta</taxon>
        <taxon>Pterygota</taxon>
        <taxon>Neoptera</taxon>
        <taxon>Endopterygota</taxon>
        <taxon>Diptera</taxon>
        <taxon>Nematocera</taxon>
        <taxon>Culicoidea</taxon>
        <taxon>Culicidae</taxon>
        <taxon>Culicinae</taxon>
        <taxon>Culicini</taxon>
        <taxon>Culex</taxon>
        <taxon>Culex</taxon>
    </lineage>
</organism>
<dbReference type="EMBL" id="HBUE01105841">
    <property type="protein sequence ID" value="CAG6487095.1"/>
    <property type="molecule type" value="Transcribed_RNA"/>
</dbReference>
<reference evidence="2" key="1">
    <citation type="submission" date="2021-05" db="EMBL/GenBank/DDBJ databases">
        <authorList>
            <person name="Alioto T."/>
            <person name="Alioto T."/>
            <person name="Gomez Garrido J."/>
        </authorList>
    </citation>
    <scope>NUCLEOTIDE SEQUENCE</scope>
</reference>
<evidence type="ECO:0000256" key="1">
    <source>
        <dbReference type="SAM" id="MobiDB-lite"/>
    </source>
</evidence>
<protein>
    <submittedName>
        <fullName evidence="2">(northern house mosquito) hypothetical protein</fullName>
    </submittedName>
</protein>